<evidence type="ECO:0000313" key="1">
    <source>
        <dbReference type="EMBL" id="MCP2353422.1"/>
    </source>
</evidence>
<organism evidence="1 2">
    <name type="scientific">Nonomuraea thailandensis</name>
    <dbReference type="NCBI Taxonomy" id="1188745"/>
    <lineage>
        <taxon>Bacteria</taxon>
        <taxon>Bacillati</taxon>
        <taxon>Actinomycetota</taxon>
        <taxon>Actinomycetes</taxon>
        <taxon>Streptosporangiales</taxon>
        <taxon>Streptosporangiaceae</taxon>
        <taxon>Nonomuraea</taxon>
    </lineage>
</organism>
<sequence>MLTRQNAEATALAGHVAGRRQASSLHPSTEEIAMATYRLGLPSELKRALEYALPRQHGTYSPIVHVTPRDRAGRKCAAYVADHYEVHAFYTTTDCDSLERLEKALGERPGVYVTTRVLRNQGRNEVTNPAWPAAAGLARRGFHGLRPQVLALIRD</sequence>
<proteinExistence type="predicted"/>
<keyword evidence="2" id="KW-1185">Reference proteome</keyword>
<evidence type="ECO:0000313" key="2">
    <source>
        <dbReference type="Proteomes" id="UP001139648"/>
    </source>
</evidence>
<name>A0A9X2JXT7_9ACTN</name>
<accession>A0A9X2JXT7</accession>
<comment type="caution">
    <text evidence="1">The sequence shown here is derived from an EMBL/GenBank/DDBJ whole genome shotgun (WGS) entry which is preliminary data.</text>
</comment>
<dbReference type="EMBL" id="JAMZEB010000001">
    <property type="protein sequence ID" value="MCP2353422.1"/>
    <property type="molecule type" value="Genomic_DNA"/>
</dbReference>
<dbReference type="Proteomes" id="UP001139648">
    <property type="component" value="Unassembled WGS sequence"/>
</dbReference>
<dbReference type="AlphaFoldDB" id="A0A9X2JXT7"/>
<reference evidence="1" key="1">
    <citation type="submission" date="2022-06" db="EMBL/GenBank/DDBJ databases">
        <title>Sequencing the genomes of 1000 actinobacteria strains.</title>
        <authorList>
            <person name="Klenk H.-P."/>
        </authorList>
    </citation>
    <scope>NUCLEOTIDE SEQUENCE</scope>
    <source>
        <strain evidence="1">DSM 46694</strain>
    </source>
</reference>
<dbReference type="RefSeq" id="WP_253739951.1">
    <property type="nucleotide sequence ID" value="NZ_BAABKA010000075.1"/>
</dbReference>
<gene>
    <name evidence="1" type="ORF">HD597_000442</name>
</gene>
<protein>
    <submittedName>
        <fullName evidence="1">Uncharacterized protein</fullName>
    </submittedName>
</protein>